<dbReference type="STRING" id="7370.A0A1I8M0Q4"/>
<organism evidence="18">
    <name type="scientific">Musca domestica</name>
    <name type="common">House fly</name>
    <dbReference type="NCBI Taxonomy" id="7370"/>
    <lineage>
        <taxon>Eukaryota</taxon>
        <taxon>Metazoa</taxon>
        <taxon>Ecdysozoa</taxon>
        <taxon>Arthropoda</taxon>
        <taxon>Hexapoda</taxon>
        <taxon>Insecta</taxon>
        <taxon>Pterygota</taxon>
        <taxon>Neoptera</taxon>
        <taxon>Endopterygota</taxon>
        <taxon>Diptera</taxon>
        <taxon>Brachycera</taxon>
        <taxon>Muscomorpha</taxon>
        <taxon>Muscoidea</taxon>
        <taxon>Muscidae</taxon>
        <taxon>Musca</taxon>
    </lineage>
</organism>
<dbReference type="VEuPathDB" id="VectorBase:MDOMA2_016866"/>
<feature type="compositionally biased region" description="Polar residues" evidence="14">
    <location>
        <begin position="929"/>
        <end position="944"/>
    </location>
</feature>
<feature type="compositionally biased region" description="Low complexity" evidence="14">
    <location>
        <begin position="1389"/>
        <end position="1410"/>
    </location>
</feature>
<dbReference type="RefSeq" id="XP_058975400.1">
    <property type="nucleotide sequence ID" value="XM_059119417.1"/>
</dbReference>
<feature type="compositionally biased region" description="Basic and acidic residues" evidence="14">
    <location>
        <begin position="1098"/>
        <end position="1113"/>
    </location>
</feature>
<dbReference type="RefSeq" id="XP_058975401.1">
    <property type="nucleotide sequence ID" value="XM_059119418.1"/>
</dbReference>
<feature type="compositionally biased region" description="Basic and acidic residues" evidence="14">
    <location>
        <begin position="41"/>
        <end position="58"/>
    </location>
</feature>
<keyword evidence="8" id="KW-0378">Hydrolase</keyword>
<evidence type="ECO:0000313" key="18">
    <source>
        <dbReference type="EnsemblMetazoa" id="MDOA000073-PB"/>
    </source>
</evidence>
<feature type="chain" id="PRO_5044559678" evidence="15">
    <location>
        <begin position="33"/>
        <end position="1567"/>
    </location>
</feature>
<dbReference type="RefSeq" id="XP_058975399.1">
    <property type="nucleotide sequence ID" value="XM_059119416.1"/>
</dbReference>
<feature type="region of interest" description="Disordered" evidence="14">
    <location>
        <begin position="785"/>
        <end position="804"/>
    </location>
</feature>
<evidence type="ECO:0000256" key="8">
    <source>
        <dbReference type="ARBA" id="ARBA00022801"/>
    </source>
</evidence>
<feature type="region of interest" description="Disordered" evidence="14">
    <location>
        <begin position="1024"/>
        <end position="1113"/>
    </location>
</feature>
<feature type="compositionally biased region" description="Polar residues" evidence="14">
    <location>
        <begin position="122"/>
        <end position="145"/>
    </location>
</feature>
<keyword evidence="10" id="KW-0106">Calcium</keyword>
<evidence type="ECO:0000256" key="11">
    <source>
        <dbReference type="ARBA" id="ARBA00023034"/>
    </source>
</evidence>
<feature type="compositionally biased region" description="Low complexity" evidence="14">
    <location>
        <begin position="1075"/>
        <end position="1086"/>
    </location>
</feature>
<dbReference type="GO" id="GO:0046872">
    <property type="term" value="F:metal ion binding"/>
    <property type="evidence" value="ECO:0007669"/>
    <property type="project" value="UniProtKB-KW"/>
</dbReference>
<keyword evidence="11" id="KW-0333">Golgi apparatus</keyword>
<feature type="domain" description="Extracellular sulfatase C-terminal" evidence="17">
    <location>
        <begin position="726"/>
        <end position="929"/>
    </location>
</feature>
<dbReference type="InterPro" id="IPR024609">
    <property type="entry name" value="Extracellular_sulfatase_C"/>
</dbReference>
<feature type="compositionally biased region" description="Low complexity" evidence="14">
    <location>
        <begin position="1500"/>
        <end position="1524"/>
    </location>
</feature>
<name>A0A1I8M0Q4_MUSDO</name>
<comment type="subcellular location">
    <subcellularLocation>
        <location evidence="3">Cell surface</location>
    </subcellularLocation>
    <subcellularLocation>
        <location evidence="2">Endoplasmic reticulum</location>
    </subcellularLocation>
    <subcellularLocation>
        <location evidence="4">Golgi apparatus</location>
        <location evidence="4">Golgi stack</location>
    </subcellularLocation>
</comment>
<proteinExistence type="inferred from homology"/>
<dbReference type="GO" id="GO:0005539">
    <property type="term" value="F:glycosaminoglycan binding"/>
    <property type="evidence" value="ECO:0007669"/>
    <property type="project" value="TreeGrafter"/>
</dbReference>
<evidence type="ECO:0000256" key="5">
    <source>
        <dbReference type="ARBA" id="ARBA00008779"/>
    </source>
</evidence>
<feature type="coiled-coil region" evidence="13">
    <location>
        <begin position="1136"/>
        <end position="1172"/>
    </location>
</feature>
<evidence type="ECO:0000313" key="24">
    <source>
        <dbReference type="RefSeq" id="XP_058975401.1"/>
    </source>
</evidence>
<sequence>MRLHNINKLAISVSLCLLFTLNLLLLSTTANAAKENIPTYHEPEKEERTGSRATEQHHQRQSHQNHQQKTAHHYQEQQQHHQRHQPQRQHHYQPQQHQQQHQKHHQSQTATHHDSHQRQPRQRNSGPGPQTSKRFSRDSQASSRKPNIILILTDDQDVELGSLNFMPRTLRILRDGGAEFRHAYTTTPMCCPARSSLLTGMYVHNHMVFTNNDNCSSPQWQATHETRSFATYLSNAGYRTGYFGKYLNKYNGSYIPPGWREWGGLIMNSKYYNYSINMNGQKIKHGFDYEKDYYPNLIANDSIAFLRSSKQQNQRKPVMLTMSFPAPHGPEDSAPQYSHLFFNVTTHHTPSYDLAPNPDKQWILRVTQPMEPVHKRFTNLLMTKRLQTLQSVDVAVERVYNELKSLGELDNTYIIYTSDHGYHLGQFGLIKGKSFPFEFDVRVPFLVRGPGIQPSKVVEEIVLNVDLAPTFLDMGGVPTPSHMDGRSILPLLLNKQKFMKEPWPDSFLIESSGRRETPDQIAEARARLQAERSNMKLANSTLLEDLVENVTSSSTTTPPRMDIMEMESREEDQFGEHGKETDNEDLTDDDFEFETDDEETDTSAAINEEDDENEATDDELEQQDKFDNNLPLTPYTTKMMRLNSECSDPSLLEDCRAGQKWKCVNENGRWRKHKCKFHLQLQHHLAEISKYPKGQNKRNCACFTPDGVVYIKPEVRKRNQNFGKNSRRHKRDTENFDIEELYHSELPYEMEELLDIHKNLHNLEQHLLEQHKKKAETLSRPKRELTANLFEPPETLNSEENKKNNASNDAISKVIQEIQDTLETLELKFVEHDWTVNSTSKTAATRMTSAGFVRGGKFPKVGGRVGTRCYIESQSGKVNCSDVIYDDEKTWRKSRSQIDMLIKVLKDKITHLKDIKKQLRESKQQQQQGSHWNNEFVNNNRGESYNTGDGNTNGYGTGYRHQKGRHRGQQPGYNRHYNNAGVMGNPASSGGRRRIIEANVEHPEFDMNYFTTTSRRTNYEDLMTSTQKNKHRSQQLVPNSYSTTNLPESPKKSTPWRGASEEVSQGSYEESAYPSSTLESITSSSEMGQRTKPKHRGQKEEVKETYYNSRHDTGNTQFSGPAECYCEPDTDYPDSKEIAREARRKLKEERQRKKERKRIKKARLEKECLSEKMNCFSHDNSHWRTAPLWNDSPFCFCMNANNNTYSCLRTINATHNYLYCEFTTGLITFYDLKIDPFETLNRATSLSQAEKSYMHDTLAKLKNCKGKSCTIKRTTVVVNAANATSNNAVLPRGTKRKHVSSLISSSLNGNSDFISNRMDYEGSQAKRRKLSSRWPPSTTINNNNNNIRRNKWKLQHVNHQHHSYYNPHQMGQHLRPPAYNTNHHNRMIHQQQQQQHHHPQQQPQQRQSPQSIASERGNSIRRNRYHEEDTQYQQQNYPHNVEVKKALASAVNTTTTGQQMKEAKDISVGGGHKNDNNNNSNTTSYSETVAADGNNSNWMSSSSSSSTPVPSSDSVAAAAAASSSLQTLSGEDQMDDAAEFLRIQKNQQQHQQQSQQQPMTTLPELSL</sequence>
<feature type="compositionally biased region" description="Basic residues" evidence="14">
    <location>
        <begin position="80"/>
        <end position="91"/>
    </location>
</feature>
<dbReference type="Pfam" id="PF00884">
    <property type="entry name" value="Sulfatase"/>
    <property type="match status" value="1"/>
</dbReference>
<feature type="region of interest" description="Disordered" evidence="14">
    <location>
        <begin position="918"/>
        <end position="978"/>
    </location>
</feature>
<evidence type="ECO:0000256" key="2">
    <source>
        <dbReference type="ARBA" id="ARBA00004240"/>
    </source>
</evidence>
<dbReference type="PANTHER" id="PTHR43108">
    <property type="entry name" value="N-ACETYLGLUCOSAMINE-6-SULFATASE FAMILY MEMBER"/>
    <property type="match status" value="1"/>
</dbReference>
<dbReference type="CDD" id="cd16147">
    <property type="entry name" value="G6S"/>
    <property type="match status" value="1"/>
</dbReference>
<evidence type="ECO:0000256" key="7">
    <source>
        <dbReference type="ARBA" id="ARBA00022729"/>
    </source>
</evidence>
<comment type="similarity">
    <text evidence="5">Belongs to the sulfatase family.</text>
</comment>
<evidence type="ECO:0000256" key="12">
    <source>
        <dbReference type="ARBA" id="ARBA00023180"/>
    </source>
</evidence>
<evidence type="ECO:0000313" key="22">
    <source>
        <dbReference type="RefSeq" id="XP_058975399.1"/>
    </source>
</evidence>
<evidence type="ECO:0000256" key="10">
    <source>
        <dbReference type="ARBA" id="ARBA00022837"/>
    </source>
</evidence>
<evidence type="ECO:0000259" key="16">
    <source>
        <dbReference type="Pfam" id="PF00884"/>
    </source>
</evidence>
<evidence type="ECO:0000259" key="17">
    <source>
        <dbReference type="Pfam" id="PF12548"/>
    </source>
</evidence>
<dbReference type="PROSITE" id="PS00523">
    <property type="entry name" value="SULFATASE_1"/>
    <property type="match status" value="1"/>
</dbReference>
<reference evidence="18" key="1">
    <citation type="submission" date="2020-05" db="UniProtKB">
        <authorList>
            <consortium name="EnsemblMetazoa"/>
        </authorList>
    </citation>
    <scope>IDENTIFICATION</scope>
    <source>
        <strain evidence="18">Aabys</strain>
    </source>
</reference>
<dbReference type="GO" id="GO:0005795">
    <property type="term" value="C:Golgi stack"/>
    <property type="evidence" value="ECO:0007669"/>
    <property type="project" value="UniProtKB-SubCell"/>
</dbReference>
<dbReference type="SUPFAM" id="SSF53649">
    <property type="entry name" value="Alkaline phosphatase-like"/>
    <property type="match status" value="1"/>
</dbReference>
<dbReference type="InterPro" id="IPR024607">
    <property type="entry name" value="Sulfatase_CS"/>
</dbReference>
<dbReference type="GO" id="GO:0005783">
    <property type="term" value="C:endoplasmic reticulum"/>
    <property type="evidence" value="ECO:0007669"/>
    <property type="project" value="UniProtKB-SubCell"/>
</dbReference>
<dbReference type="eggNOG" id="KOG3731">
    <property type="taxonomic scope" value="Eukaryota"/>
</dbReference>
<evidence type="ECO:0000256" key="14">
    <source>
        <dbReference type="SAM" id="MobiDB-lite"/>
    </source>
</evidence>
<evidence type="ECO:0000256" key="3">
    <source>
        <dbReference type="ARBA" id="ARBA00004241"/>
    </source>
</evidence>
<feature type="region of interest" description="Disordered" evidence="14">
    <location>
        <begin position="36"/>
        <end position="148"/>
    </location>
</feature>
<evidence type="ECO:0000256" key="6">
    <source>
        <dbReference type="ARBA" id="ARBA00022723"/>
    </source>
</evidence>
<dbReference type="InterPro" id="IPR017850">
    <property type="entry name" value="Alkaline_phosphatase_core_sf"/>
</dbReference>
<feature type="region of interest" description="Disordered" evidence="14">
    <location>
        <begin position="1452"/>
        <end position="1567"/>
    </location>
</feature>
<keyword evidence="12" id="KW-0325">Glycoprotein</keyword>
<dbReference type="OrthoDB" id="96314at2759"/>
<feature type="compositionally biased region" description="Polar residues" evidence="14">
    <location>
        <begin position="1034"/>
        <end position="1047"/>
    </location>
</feature>
<keyword evidence="6" id="KW-0479">Metal-binding</keyword>
<feature type="compositionally biased region" description="Low complexity" evidence="14">
    <location>
        <begin position="1476"/>
        <end position="1488"/>
    </location>
</feature>
<feature type="signal peptide" evidence="15">
    <location>
        <begin position="1"/>
        <end position="32"/>
    </location>
</feature>
<accession>A0A1I8M0Q4</accession>
<dbReference type="InterPro" id="IPR000917">
    <property type="entry name" value="Sulfatase_N"/>
</dbReference>
<dbReference type="PANTHER" id="PTHR43108:SF16">
    <property type="entry name" value="EXTRACELLULAR SULFATASE SULF-1 HOMOLOG"/>
    <property type="match status" value="1"/>
</dbReference>
<dbReference type="GO" id="GO:0009986">
    <property type="term" value="C:cell surface"/>
    <property type="evidence" value="ECO:0007669"/>
    <property type="project" value="UniProtKB-SubCell"/>
</dbReference>
<dbReference type="GO" id="GO:0008449">
    <property type="term" value="F:N-acetylglucosamine-6-sulfatase activity"/>
    <property type="evidence" value="ECO:0007669"/>
    <property type="project" value="TreeGrafter"/>
</dbReference>
<feature type="compositionally biased region" description="Low complexity" evidence="14">
    <location>
        <begin position="1544"/>
        <end position="1557"/>
    </location>
</feature>
<evidence type="ECO:0000313" key="21">
    <source>
        <dbReference type="RefSeq" id="XP_058975398.1"/>
    </source>
</evidence>
<evidence type="ECO:0000256" key="13">
    <source>
        <dbReference type="SAM" id="Coils"/>
    </source>
</evidence>
<keyword evidence="9" id="KW-0256">Endoplasmic reticulum</keyword>
<feature type="compositionally biased region" description="Basic and acidic residues" evidence="14">
    <location>
        <begin position="569"/>
        <end position="581"/>
    </location>
</feature>
<evidence type="ECO:0000256" key="15">
    <source>
        <dbReference type="SAM" id="SignalP"/>
    </source>
</evidence>
<dbReference type="RefSeq" id="XP_058975398.1">
    <property type="nucleotide sequence ID" value="XM_059119415.1"/>
</dbReference>
<feature type="region of interest" description="Disordered" evidence="14">
    <location>
        <begin position="569"/>
        <end position="630"/>
    </location>
</feature>
<feature type="domain" description="Sulfatase N-terminal" evidence="16">
    <location>
        <begin position="146"/>
        <end position="476"/>
    </location>
</feature>
<dbReference type="RefSeq" id="XP_058975397.1">
    <property type="nucleotide sequence ID" value="XM_059119414.1"/>
</dbReference>
<keyword evidence="7 15" id="KW-0732">Signal</keyword>
<gene>
    <name evidence="18" type="primary">101891252</name>
    <name evidence="20 21 22 23 24" type="synonym">LOC101891252</name>
</gene>
<evidence type="ECO:0000313" key="19">
    <source>
        <dbReference type="Proteomes" id="UP001652621"/>
    </source>
</evidence>
<evidence type="ECO:0000256" key="4">
    <source>
        <dbReference type="ARBA" id="ARBA00004348"/>
    </source>
</evidence>
<keyword evidence="19" id="KW-1185">Reference proteome</keyword>
<dbReference type="Gene3D" id="3.40.720.10">
    <property type="entry name" value="Alkaline Phosphatase, subunit A"/>
    <property type="match status" value="1"/>
</dbReference>
<feature type="region of interest" description="Disordered" evidence="14">
    <location>
        <begin position="1387"/>
        <end position="1414"/>
    </location>
</feature>
<dbReference type="EnsemblMetazoa" id="MDOA000073-RB">
    <property type="protein sequence ID" value="MDOA000073-PB"/>
    <property type="gene ID" value="MDOA000073"/>
</dbReference>
<protein>
    <submittedName>
        <fullName evidence="20 21">Extracellular sulfatase SULF-1 homolog isoform X1</fullName>
    </submittedName>
</protein>
<evidence type="ECO:0000256" key="9">
    <source>
        <dbReference type="ARBA" id="ARBA00022824"/>
    </source>
</evidence>
<feature type="compositionally biased region" description="Acidic residues" evidence="14">
    <location>
        <begin position="582"/>
        <end position="621"/>
    </location>
</feature>
<evidence type="ECO:0000256" key="1">
    <source>
        <dbReference type="ARBA" id="ARBA00001913"/>
    </source>
</evidence>
<dbReference type="VEuPathDB" id="VectorBase:MDOA000073"/>
<reference evidence="20 21" key="2">
    <citation type="submission" date="2025-05" db="UniProtKB">
        <authorList>
            <consortium name="RefSeq"/>
        </authorList>
    </citation>
    <scope>IDENTIFICATION</scope>
    <source>
        <strain evidence="20 21">Aabys</strain>
        <tissue evidence="20 21">Whole body</tissue>
    </source>
</reference>
<dbReference type="Pfam" id="PF12548">
    <property type="entry name" value="DUF3740"/>
    <property type="match status" value="1"/>
</dbReference>
<feature type="region of interest" description="Disordered" evidence="14">
    <location>
        <begin position="1324"/>
        <end position="1347"/>
    </location>
</feature>
<evidence type="ECO:0000313" key="20">
    <source>
        <dbReference type="RefSeq" id="XP_058975397.1"/>
    </source>
</evidence>
<dbReference type="FunFam" id="3.40.720.10:FF:000050">
    <property type="entry name" value="Extracellular sulfatase SULF-1"/>
    <property type="match status" value="1"/>
</dbReference>
<dbReference type="Proteomes" id="UP001652621">
    <property type="component" value="Unplaced"/>
</dbReference>
<comment type="cofactor">
    <cofactor evidence="1">
        <name>Ca(2+)</name>
        <dbReference type="ChEBI" id="CHEBI:29108"/>
    </cofactor>
</comment>
<keyword evidence="13" id="KW-0175">Coiled coil</keyword>
<evidence type="ECO:0000313" key="23">
    <source>
        <dbReference type="RefSeq" id="XP_058975400.1"/>
    </source>
</evidence>